<dbReference type="Gene3D" id="1.10.1040.10">
    <property type="entry name" value="N-(1-d-carboxylethyl)-l-norvaline Dehydrogenase, domain 2"/>
    <property type="match status" value="1"/>
</dbReference>
<dbReference type="AlphaFoldDB" id="A0A812D5M8"/>
<feature type="domain" description="3-hydroxyacyl-CoA dehydrogenase C-terminal" evidence="11">
    <location>
        <begin position="189"/>
        <end position="247"/>
    </location>
</feature>
<gene>
    <name evidence="13" type="ORF">SPHA_47942</name>
</gene>
<name>A0A812D5M8_ACAPH</name>
<dbReference type="InterPro" id="IPR006176">
    <property type="entry name" value="3-OHacyl-CoA_DH_NAD-bd"/>
</dbReference>
<evidence type="ECO:0000256" key="2">
    <source>
        <dbReference type="ARBA" id="ARBA00009463"/>
    </source>
</evidence>
<dbReference type="InterPro" id="IPR022694">
    <property type="entry name" value="3-OHacyl-CoA_DH"/>
</dbReference>
<dbReference type="PIRSF" id="PIRSF000105">
    <property type="entry name" value="HCDH"/>
    <property type="match status" value="1"/>
</dbReference>
<dbReference type="OrthoDB" id="2021159at2759"/>
<dbReference type="Pfam" id="PF02737">
    <property type="entry name" value="3HCDH_N"/>
    <property type="match status" value="1"/>
</dbReference>
<evidence type="ECO:0000256" key="7">
    <source>
        <dbReference type="ARBA" id="ARBA00023027"/>
    </source>
</evidence>
<accession>A0A812D5M8</accession>
<dbReference type="EC" id="1.1.1.45" evidence="8"/>
<comment type="subunit">
    <text evidence="3">Homodimer.</text>
</comment>
<keyword evidence="5" id="KW-0597">Phosphoprotein</keyword>
<dbReference type="InterPro" id="IPR006108">
    <property type="entry name" value="3HC_DH_C"/>
</dbReference>
<keyword evidence="4" id="KW-0963">Cytoplasm</keyword>
<comment type="subcellular location">
    <subcellularLocation>
        <location evidence="1">Cytoplasm</location>
    </subcellularLocation>
</comment>
<keyword evidence="6 13" id="KW-0560">Oxidoreductase</keyword>
<dbReference type="SUPFAM" id="SSF48179">
    <property type="entry name" value="6-phosphogluconate dehydrogenase C-terminal domain-like"/>
    <property type="match status" value="1"/>
</dbReference>
<dbReference type="GO" id="GO:0050104">
    <property type="term" value="F:L-gulonate 3-dehydrogenase activity"/>
    <property type="evidence" value="ECO:0007669"/>
    <property type="project" value="UniProtKB-EC"/>
</dbReference>
<evidence type="ECO:0000259" key="11">
    <source>
        <dbReference type="Pfam" id="PF00725"/>
    </source>
</evidence>
<dbReference type="InterPro" id="IPR008927">
    <property type="entry name" value="6-PGluconate_DH-like_C_sf"/>
</dbReference>
<dbReference type="Pfam" id="PF00725">
    <property type="entry name" value="3HCDH"/>
    <property type="match status" value="1"/>
</dbReference>
<reference evidence="13" key="1">
    <citation type="submission" date="2021-01" db="EMBL/GenBank/DDBJ databases">
        <authorList>
            <person name="Li R."/>
            <person name="Bekaert M."/>
        </authorList>
    </citation>
    <scope>NUCLEOTIDE SEQUENCE</scope>
    <source>
        <strain evidence="13">Farmed</strain>
    </source>
</reference>
<dbReference type="InterPro" id="IPR036291">
    <property type="entry name" value="NAD(P)-bd_dom_sf"/>
</dbReference>
<evidence type="ECO:0000256" key="8">
    <source>
        <dbReference type="ARBA" id="ARBA00038962"/>
    </source>
</evidence>
<keyword evidence="7" id="KW-0520">NAD</keyword>
<evidence type="ECO:0000256" key="6">
    <source>
        <dbReference type="ARBA" id="ARBA00023002"/>
    </source>
</evidence>
<evidence type="ECO:0000256" key="3">
    <source>
        <dbReference type="ARBA" id="ARBA00011738"/>
    </source>
</evidence>
<comment type="similarity">
    <text evidence="2">Belongs to the 3-hydroxyacyl-CoA dehydrogenase family.</text>
</comment>
<proteinExistence type="inferred from homology"/>
<dbReference type="SUPFAM" id="SSF51735">
    <property type="entry name" value="NAD(P)-binding Rossmann-fold domains"/>
    <property type="match status" value="1"/>
</dbReference>
<feature type="site" description="Important for catalytic activity" evidence="10">
    <location>
        <position position="142"/>
    </location>
</feature>
<dbReference type="PANTHER" id="PTHR48075:SF1">
    <property type="entry name" value="LAMBDA-CRYSTALLIN HOMOLOG"/>
    <property type="match status" value="1"/>
</dbReference>
<organism evidence="13 14">
    <name type="scientific">Acanthosepion pharaonis</name>
    <name type="common">Pharaoh cuttlefish</name>
    <name type="synonym">Sepia pharaonis</name>
    <dbReference type="NCBI Taxonomy" id="158019"/>
    <lineage>
        <taxon>Eukaryota</taxon>
        <taxon>Metazoa</taxon>
        <taxon>Spiralia</taxon>
        <taxon>Lophotrochozoa</taxon>
        <taxon>Mollusca</taxon>
        <taxon>Cephalopoda</taxon>
        <taxon>Coleoidea</taxon>
        <taxon>Decapodiformes</taxon>
        <taxon>Sepiida</taxon>
        <taxon>Sepiina</taxon>
        <taxon>Sepiidae</taxon>
        <taxon>Acanthosepion</taxon>
    </lineage>
</organism>
<evidence type="ECO:0000256" key="10">
    <source>
        <dbReference type="PIRSR" id="PIRSR000105-1"/>
    </source>
</evidence>
<comment type="caution">
    <text evidence="13">The sequence shown here is derived from an EMBL/GenBank/DDBJ whole genome shotgun (WGS) entry which is preliminary data.</text>
</comment>
<dbReference type="Proteomes" id="UP000597762">
    <property type="component" value="Unassembled WGS sequence"/>
</dbReference>
<dbReference type="PANTHER" id="PTHR48075">
    <property type="entry name" value="3-HYDROXYACYL-COA DEHYDROGENASE FAMILY PROTEIN"/>
    <property type="match status" value="1"/>
</dbReference>
<dbReference type="InterPro" id="IPR013328">
    <property type="entry name" value="6PGD_dom2"/>
</dbReference>
<evidence type="ECO:0000256" key="5">
    <source>
        <dbReference type="ARBA" id="ARBA00022553"/>
    </source>
</evidence>
<dbReference type="FunFam" id="3.40.50.720:FF:000356">
    <property type="entry name" value="Lambda-crystallin homolog"/>
    <property type="match status" value="1"/>
</dbReference>
<dbReference type="GO" id="GO:0006631">
    <property type="term" value="P:fatty acid metabolic process"/>
    <property type="evidence" value="ECO:0007669"/>
    <property type="project" value="InterPro"/>
</dbReference>
<feature type="domain" description="3-hydroxyacyl-CoA dehydrogenase NAD binding" evidence="12">
    <location>
        <begin position="5"/>
        <end position="185"/>
    </location>
</feature>
<evidence type="ECO:0000313" key="13">
    <source>
        <dbReference type="EMBL" id="CAE1289983.1"/>
    </source>
</evidence>
<evidence type="ECO:0000256" key="4">
    <source>
        <dbReference type="ARBA" id="ARBA00022490"/>
    </source>
</evidence>
<evidence type="ECO:0000313" key="14">
    <source>
        <dbReference type="Proteomes" id="UP000597762"/>
    </source>
</evidence>
<dbReference type="GO" id="GO:0070403">
    <property type="term" value="F:NAD+ binding"/>
    <property type="evidence" value="ECO:0007669"/>
    <property type="project" value="InterPro"/>
</dbReference>
<sequence length="313" mass="35442">MARGKIAIIGSGLIGGSWAMIFLSKGYNVSMFDVDEVQLAAAQKKIPENLKRFESQGNLRGEISADEQIKLITFTSDFAECIKDAIYVQECVPEKLELKRKIFEDLDKLCTDDMILASSASCIASSRFNYGLKHAKNMLIVHPVNPPYFVPLVEIIPSDQTRPEIVTKTRQLMEEVGQAPITLKKEIIGFALNRIQYAILNECWNMVQADLLNAEDIDRVMVHGLGMRYAFIGPLETMHLNAEGIVNYCDRYAAGALKVSETFQPPPLYDIPTAEKLNEYFSEHIPLEKLEERRKWRDECLAKLAKLKKEIPK</sequence>
<evidence type="ECO:0000256" key="1">
    <source>
        <dbReference type="ARBA" id="ARBA00004496"/>
    </source>
</evidence>
<dbReference type="GO" id="GO:0005737">
    <property type="term" value="C:cytoplasm"/>
    <property type="evidence" value="ECO:0007669"/>
    <property type="project" value="UniProtKB-SubCell"/>
</dbReference>
<keyword evidence="14" id="KW-1185">Reference proteome</keyword>
<evidence type="ECO:0000256" key="9">
    <source>
        <dbReference type="ARBA" id="ARBA00042709"/>
    </source>
</evidence>
<evidence type="ECO:0000259" key="12">
    <source>
        <dbReference type="Pfam" id="PF02737"/>
    </source>
</evidence>
<dbReference type="EMBL" id="CAHIKZ030002644">
    <property type="protein sequence ID" value="CAE1289983.1"/>
    <property type="molecule type" value="Genomic_DNA"/>
</dbReference>
<dbReference type="Gene3D" id="3.40.50.720">
    <property type="entry name" value="NAD(P)-binding Rossmann-like Domain"/>
    <property type="match status" value="1"/>
</dbReference>
<protein>
    <recommendedName>
        <fullName evidence="9">L-gulonate 3-dehydrogenase</fullName>
        <ecNumber evidence="8">1.1.1.45</ecNumber>
    </recommendedName>
    <alternativeName>
        <fullName evidence="9">L-gulonate 3-dehydrogenase</fullName>
    </alternativeName>
</protein>